<name>A0A417XWX2_9ACTN</name>
<dbReference type="RefSeq" id="WP_118927545.1">
    <property type="nucleotide sequence ID" value="NZ_QXGH01000029.1"/>
</dbReference>
<gene>
    <name evidence="2" type="ORF">D0Z08_22630</name>
</gene>
<evidence type="ECO:0000256" key="1">
    <source>
        <dbReference type="SAM" id="Coils"/>
    </source>
</evidence>
<proteinExistence type="predicted"/>
<dbReference type="AlphaFoldDB" id="A0A417XWX2"/>
<evidence type="ECO:0000313" key="3">
    <source>
        <dbReference type="Proteomes" id="UP000283644"/>
    </source>
</evidence>
<keyword evidence="3" id="KW-1185">Reference proteome</keyword>
<dbReference type="OrthoDB" id="5195927at2"/>
<keyword evidence="1" id="KW-0175">Coiled coil</keyword>
<reference evidence="2 3" key="1">
    <citation type="submission" date="2018-09" db="EMBL/GenBank/DDBJ databases">
        <title>Genome sequencing of Nocardioides immobilis CCTCC AB 2017083 for comparison to Nocardioides silvaticus.</title>
        <authorList>
            <person name="Li C."/>
            <person name="Wang G."/>
        </authorList>
    </citation>
    <scope>NUCLEOTIDE SEQUENCE [LARGE SCALE GENOMIC DNA]</scope>
    <source>
        <strain evidence="2 3">CCTCC AB 2017083</strain>
    </source>
</reference>
<feature type="coiled-coil region" evidence="1">
    <location>
        <begin position="54"/>
        <end position="81"/>
    </location>
</feature>
<evidence type="ECO:0000313" key="2">
    <source>
        <dbReference type="EMBL" id="RHW24771.1"/>
    </source>
</evidence>
<organism evidence="2 3">
    <name type="scientific">Nocardioides immobilis</name>
    <dbReference type="NCBI Taxonomy" id="2049295"/>
    <lineage>
        <taxon>Bacteria</taxon>
        <taxon>Bacillati</taxon>
        <taxon>Actinomycetota</taxon>
        <taxon>Actinomycetes</taxon>
        <taxon>Propionibacteriales</taxon>
        <taxon>Nocardioidaceae</taxon>
        <taxon>Nocardioides</taxon>
    </lineage>
</organism>
<protein>
    <submittedName>
        <fullName evidence="2">Uncharacterized protein</fullName>
    </submittedName>
</protein>
<sequence length="88" mass="9867">MSSPLDQVRSILEPLVDQPVAQRLLSEASAMRDRTLRAQEAALGALNLPTAADLAKLERRLKSLTDAVARLDDHLDRLETRIRRLEQP</sequence>
<dbReference type="Proteomes" id="UP000283644">
    <property type="component" value="Unassembled WGS sequence"/>
</dbReference>
<accession>A0A417XWX2</accession>
<dbReference type="EMBL" id="QXGH01000029">
    <property type="protein sequence ID" value="RHW24771.1"/>
    <property type="molecule type" value="Genomic_DNA"/>
</dbReference>
<comment type="caution">
    <text evidence="2">The sequence shown here is derived from an EMBL/GenBank/DDBJ whole genome shotgun (WGS) entry which is preliminary data.</text>
</comment>
<dbReference type="Gene3D" id="1.20.5.170">
    <property type="match status" value="1"/>
</dbReference>